<evidence type="ECO:0000313" key="1">
    <source>
        <dbReference type="EMBL" id="MBK0369163.1"/>
    </source>
</evidence>
<dbReference type="EMBL" id="JAEHFV010000001">
    <property type="protein sequence ID" value="MBK0369163.1"/>
    <property type="molecule type" value="Genomic_DNA"/>
</dbReference>
<dbReference type="Proteomes" id="UP000609172">
    <property type="component" value="Unassembled WGS sequence"/>
</dbReference>
<organism evidence="1 2">
    <name type="scientific">Flavobacterium agrisoli</name>
    <dbReference type="NCBI Taxonomy" id="2793066"/>
    <lineage>
        <taxon>Bacteria</taxon>
        <taxon>Pseudomonadati</taxon>
        <taxon>Bacteroidota</taxon>
        <taxon>Flavobacteriia</taxon>
        <taxon>Flavobacteriales</taxon>
        <taxon>Flavobacteriaceae</taxon>
        <taxon>Flavobacterium</taxon>
    </lineage>
</organism>
<dbReference type="AlphaFoldDB" id="A0A934PML0"/>
<sequence>MANSNLILIKQFCVLHDIEQNFITELNNYGLIEIVSEENEEFLLHEQLPHIEKMMRLHYDLQVNFEGIDVIANLLEKIDCLQHDLIRSHNKLRLYENENS</sequence>
<reference evidence="1" key="1">
    <citation type="submission" date="2020-12" db="EMBL/GenBank/DDBJ databases">
        <title>Bacterial novel species Flavobacterium sp. SE-1-e isolated from soil.</title>
        <authorList>
            <person name="Jung H.-Y."/>
        </authorList>
    </citation>
    <scope>NUCLEOTIDE SEQUENCE</scope>
    <source>
        <strain evidence="1">SE-1-e</strain>
    </source>
</reference>
<dbReference type="RefSeq" id="WP_200105071.1">
    <property type="nucleotide sequence ID" value="NZ_JAEHFV010000001.1"/>
</dbReference>
<comment type="caution">
    <text evidence="1">The sequence shown here is derived from an EMBL/GenBank/DDBJ whole genome shotgun (WGS) entry which is preliminary data.</text>
</comment>
<keyword evidence="2" id="KW-1185">Reference proteome</keyword>
<protein>
    <submittedName>
        <fullName evidence="1">Chaperone modulator CbpM</fullName>
    </submittedName>
</protein>
<gene>
    <name evidence="1" type="ORF">I5M07_04870</name>
</gene>
<evidence type="ECO:0000313" key="2">
    <source>
        <dbReference type="Proteomes" id="UP000609172"/>
    </source>
</evidence>
<name>A0A934PML0_9FLAO</name>
<dbReference type="Pfam" id="PF13591">
    <property type="entry name" value="MerR_2"/>
    <property type="match status" value="1"/>
</dbReference>
<dbReference type="Gene3D" id="1.10.1660.10">
    <property type="match status" value="1"/>
</dbReference>
<accession>A0A934PML0</accession>
<proteinExistence type="predicted"/>